<name>A0A0T7LXK6_MYCTX</name>
<evidence type="ECO:0000313" key="5">
    <source>
        <dbReference type="EMBL" id="COY09125.1"/>
    </source>
</evidence>
<proteinExistence type="predicted"/>
<dbReference type="Proteomes" id="UP000039021">
    <property type="component" value="Unassembled WGS sequence"/>
</dbReference>
<feature type="region of interest" description="Disordered" evidence="1">
    <location>
        <begin position="56"/>
        <end position="83"/>
    </location>
</feature>
<evidence type="ECO:0000313" key="6">
    <source>
        <dbReference type="EMBL" id="CPB48246.1"/>
    </source>
</evidence>
<dbReference type="Proteomes" id="UP000038802">
    <property type="component" value="Unassembled WGS sequence"/>
</dbReference>
<evidence type="ECO:0000313" key="8">
    <source>
        <dbReference type="Proteomes" id="UP000039021"/>
    </source>
</evidence>
<dbReference type="Proteomes" id="UP000044938">
    <property type="component" value="Unassembled WGS sequence"/>
</dbReference>
<evidence type="ECO:0000313" key="7">
    <source>
        <dbReference type="Proteomes" id="UP000038802"/>
    </source>
</evidence>
<reference evidence="7 8" key="3">
    <citation type="submission" date="2015-03" db="EMBL/GenBank/DDBJ databases">
        <authorList>
            <consortium name="Pathogen Informatics"/>
        </authorList>
    </citation>
    <scope>NUCLEOTIDE SEQUENCE [LARGE SCALE GENOMIC DNA]</scope>
    <source>
        <strain evidence="2 11">G09901357</strain>
        <strain evidence="3 10">H09601792</strain>
        <strain evidence="7">K00500041</strain>
        <strain evidence="5 9">M09401471</strain>
        <strain evidence="8">N09902308</strain>
    </source>
</reference>
<evidence type="ECO:0000313" key="2">
    <source>
        <dbReference type="EMBL" id="CFE48671.1"/>
    </source>
</evidence>
<reference evidence="6" key="2">
    <citation type="submission" date="2015-03" db="EMBL/GenBank/DDBJ databases">
        <authorList>
            <consortium name="Pathogen Informatics"/>
            <person name="Murphy D."/>
        </authorList>
    </citation>
    <scope>NUCLEOTIDE SEQUENCE</scope>
    <source>
        <strain evidence="6">N09902308</strain>
    </source>
</reference>
<dbReference type="EMBL" id="CFOH01000628">
    <property type="protein sequence ID" value="CFE63807.1"/>
    <property type="molecule type" value="Genomic_DNA"/>
</dbReference>
<evidence type="ECO:0000313" key="3">
    <source>
        <dbReference type="EMBL" id="CFE63807.1"/>
    </source>
</evidence>
<protein>
    <submittedName>
        <fullName evidence="4">Uncharacterized protein</fullName>
    </submittedName>
</protein>
<evidence type="ECO:0000256" key="1">
    <source>
        <dbReference type="SAM" id="MobiDB-lite"/>
    </source>
</evidence>
<dbReference type="EMBL" id="CFOE01001162">
    <property type="protein sequence ID" value="CFE48671.1"/>
    <property type="molecule type" value="Genomic_DNA"/>
</dbReference>
<sequence>MAGPSRRKSGSNRNVSVVWSTVLRVRHASIKCSDIEHMSDYSVEHASDYRLSWRSEHDTGPATAYPRSAQSAGPARWTSLAPR</sequence>
<evidence type="ECO:0000313" key="11">
    <source>
        <dbReference type="Proteomes" id="UP000048289"/>
    </source>
</evidence>
<dbReference type="AlphaFoldDB" id="A0A0T7LXK6"/>
<dbReference type="Proteomes" id="UP000048289">
    <property type="component" value="Unassembled WGS sequence"/>
</dbReference>
<dbReference type="EMBL" id="CSAJ01001570">
    <property type="protein sequence ID" value="COY09125.1"/>
    <property type="molecule type" value="Genomic_DNA"/>
</dbReference>
<accession>A0A0T7LXK6</accession>
<evidence type="ECO:0000313" key="4">
    <source>
        <dbReference type="EMBL" id="COV52833.1"/>
    </source>
</evidence>
<evidence type="ECO:0000313" key="10">
    <source>
        <dbReference type="Proteomes" id="UP000046947"/>
    </source>
</evidence>
<dbReference type="EMBL" id="CSBK01004023">
    <property type="protein sequence ID" value="CPB48246.1"/>
    <property type="molecule type" value="Genomic_DNA"/>
</dbReference>
<evidence type="ECO:0000313" key="9">
    <source>
        <dbReference type="Proteomes" id="UP000044938"/>
    </source>
</evidence>
<reference evidence="4" key="1">
    <citation type="submission" date="2015-03" db="EMBL/GenBank/DDBJ databases">
        <authorList>
            <person name="Murphy D."/>
        </authorList>
    </citation>
    <scope>NUCLEOTIDE SEQUENCE [LARGE SCALE GENOMIC DNA]</scope>
    <source>
        <strain evidence="4">K00500041</strain>
    </source>
</reference>
<dbReference type="EMBL" id="CSAE01000136">
    <property type="protein sequence ID" value="COV52833.1"/>
    <property type="molecule type" value="Genomic_DNA"/>
</dbReference>
<gene>
    <name evidence="2" type="ORF">ERS007681_04542</name>
    <name evidence="3" type="ORF">ERS007688_03146</name>
    <name evidence="4" type="ORF">ERS007703_01569</name>
    <name evidence="5" type="ORF">ERS007720_05110</name>
    <name evidence="6" type="ORF">ERS007739_05272</name>
</gene>
<dbReference type="Proteomes" id="UP000046947">
    <property type="component" value="Unassembled WGS sequence"/>
</dbReference>
<organism evidence="4 7">
    <name type="scientific">Mycobacterium tuberculosis</name>
    <dbReference type="NCBI Taxonomy" id="1773"/>
    <lineage>
        <taxon>Bacteria</taxon>
        <taxon>Bacillati</taxon>
        <taxon>Actinomycetota</taxon>
        <taxon>Actinomycetes</taxon>
        <taxon>Mycobacteriales</taxon>
        <taxon>Mycobacteriaceae</taxon>
        <taxon>Mycobacterium</taxon>
        <taxon>Mycobacterium tuberculosis complex</taxon>
    </lineage>
</organism>